<dbReference type="Pfam" id="PF04468">
    <property type="entry name" value="PSP1"/>
    <property type="match status" value="1"/>
</dbReference>
<dbReference type="InterPro" id="IPR047767">
    <property type="entry name" value="PSP1-like"/>
</dbReference>
<gene>
    <name evidence="2" type="ORF">A3J62_00180</name>
</gene>
<dbReference type="PROSITE" id="PS51411">
    <property type="entry name" value="PSP1_C"/>
    <property type="match status" value="1"/>
</dbReference>
<dbReference type="EMBL" id="MHIH01000022">
    <property type="protein sequence ID" value="OGY47592.1"/>
    <property type="molecule type" value="Genomic_DNA"/>
</dbReference>
<evidence type="ECO:0000313" key="3">
    <source>
        <dbReference type="Proteomes" id="UP000178747"/>
    </source>
</evidence>
<dbReference type="GO" id="GO:0005737">
    <property type="term" value="C:cytoplasm"/>
    <property type="evidence" value="ECO:0007669"/>
    <property type="project" value="TreeGrafter"/>
</dbReference>
<feature type="domain" description="PSP1 C-terminal" evidence="1">
    <location>
        <begin position="63"/>
        <end position="148"/>
    </location>
</feature>
<protein>
    <recommendedName>
        <fullName evidence="1">PSP1 C-terminal domain-containing protein</fullName>
    </recommendedName>
</protein>
<dbReference type="NCBIfam" id="NF041131">
    <property type="entry name" value="RicT_YaaT_fam"/>
    <property type="match status" value="1"/>
</dbReference>
<dbReference type="PANTHER" id="PTHR43830:SF3">
    <property type="entry name" value="PROTEIN PSP1"/>
    <property type="match status" value="1"/>
</dbReference>
<evidence type="ECO:0000259" key="1">
    <source>
        <dbReference type="PROSITE" id="PS51411"/>
    </source>
</evidence>
<organism evidence="2 3">
    <name type="scientific">Candidatus Buchananbacteria bacterium RIFCSPHIGHO2_02_FULL_38_8</name>
    <dbReference type="NCBI Taxonomy" id="1797538"/>
    <lineage>
        <taxon>Bacteria</taxon>
        <taxon>Candidatus Buchananiibacteriota</taxon>
    </lineage>
</organism>
<dbReference type="InterPro" id="IPR007557">
    <property type="entry name" value="PSP1_C"/>
</dbReference>
<reference evidence="2 3" key="1">
    <citation type="journal article" date="2016" name="Nat. Commun.">
        <title>Thousands of microbial genomes shed light on interconnected biogeochemical processes in an aquifer system.</title>
        <authorList>
            <person name="Anantharaman K."/>
            <person name="Brown C.T."/>
            <person name="Hug L.A."/>
            <person name="Sharon I."/>
            <person name="Castelle C.J."/>
            <person name="Probst A.J."/>
            <person name="Thomas B.C."/>
            <person name="Singh A."/>
            <person name="Wilkins M.J."/>
            <person name="Karaoz U."/>
            <person name="Brodie E.L."/>
            <person name="Williams K.H."/>
            <person name="Hubbard S.S."/>
            <person name="Banfield J.F."/>
        </authorList>
    </citation>
    <scope>NUCLEOTIDE SEQUENCE [LARGE SCALE GENOMIC DNA]</scope>
</reference>
<dbReference type="AlphaFoldDB" id="A0A1G1Y5J6"/>
<dbReference type="Proteomes" id="UP000178747">
    <property type="component" value="Unassembled WGS sequence"/>
</dbReference>
<name>A0A1G1Y5J6_9BACT</name>
<sequence>MSQVAQIEVAHWYSLQNCQISDLNLKVGDQVVFKISAGVDVGKIAKISEVSDDDTTNSEEEFCSVVRKVTTEDLNIISEQRNQRVTAIEYCKKAIDHLSLPMKVIDVHFSFDGGRLVFPFISDGRVDFRELVKDLTHHFQKSIRLQQIGIRDEAKISGDFGSCGRHLCCKTHLKELGSITSELADIQQVSHRGSDRLTGLCGRLRCCLAFEKEAYLAVAKDLPAIGSIIKTPKGSGTVIGWHTLKQTVDVALNGDSHSIIEVPIGKQKE</sequence>
<evidence type="ECO:0000313" key="2">
    <source>
        <dbReference type="EMBL" id="OGY47592.1"/>
    </source>
</evidence>
<dbReference type="PANTHER" id="PTHR43830">
    <property type="entry name" value="PROTEIN PSP1"/>
    <property type="match status" value="1"/>
</dbReference>
<comment type="caution">
    <text evidence="2">The sequence shown here is derived from an EMBL/GenBank/DDBJ whole genome shotgun (WGS) entry which is preliminary data.</text>
</comment>
<proteinExistence type="predicted"/>
<accession>A0A1G1Y5J6</accession>